<dbReference type="Gramene" id="AUR62040112-RA">
    <property type="protein sequence ID" value="AUR62040112-RA:cds"/>
    <property type="gene ID" value="AUR62040112"/>
</dbReference>
<proteinExistence type="predicted"/>
<reference evidence="1" key="2">
    <citation type="submission" date="2021-03" db="UniProtKB">
        <authorList>
            <consortium name="EnsemblPlants"/>
        </authorList>
    </citation>
    <scope>IDENTIFICATION</scope>
</reference>
<protein>
    <submittedName>
        <fullName evidence="1">Uncharacterized protein</fullName>
    </submittedName>
</protein>
<accession>A0A803N441</accession>
<dbReference type="AlphaFoldDB" id="A0A803N441"/>
<dbReference type="Proteomes" id="UP000596660">
    <property type="component" value="Unplaced"/>
</dbReference>
<keyword evidence="2" id="KW-1185">Reference proteome</keyword>
<organism evidence="1 2">
    <name type="scientific">Chenopodium quinoa</name>
    <name type="common">Quinoa</name>
    <dbReference type="NCBI Taxonomy" id="63459"/>
    <lineage>
        <taxon>Eukaryota</taxon>
        <taxon>Viridiplantae</taxon>
        <taxon>Streptophyta</taxon>
        <taxon>Embryophyta</taxon>
        <taxon>Tracheophyta</taxon>
        <taxon>Spermatophyta</taxon>
        <taxon>Magnoliopsida</taxon>
        <taxon>eudicotyledons</taxon>
        <taxon>Gunneridae</taxon>
        <taxon>Pentapetalae</taxon>
        <taxon>Caryophyllales</taxon>
        <taxon>Chenopodiaceae</taxon>
        <taxon>Chenopodioideae</taxon>
        <taxon>Atripliceae</taxon>
        <taxon>Chenopodium</taxon>
    </lineage>
</organism>
<name>A0A803N441_CHEQI</name>
<evidence type="ECO:0000313" key="1">
    <source>
        <dbReference type="EnsemblPlants" id="AUR62040112-RA:cds"/>
    </source>
</evidence>
<dbReference type="EnsemblPlants" id="AUR62040112-RA">
    <property type="protein sequence ID" value="AUR62040112-RA:cds"/>
    <property type="gene ID" value="AUR62040112"/>
</dbReference>
<reference evidence="1" key="1">
    <citation type="journal article" date="2017" name="Nature">
        <title>The genome of Chenopodium quinoa.</title>
        <authorList>
            <person name="Jarvis D.E."/>
            <person name="Ho Y.S."/>
            <person name="Lightfoot D.J."/>
            <person name="Schmoeckel S.M."/>
            <person name="Li B."/>
            <person name="Borm T.J.A."/>
            <person name="Ohyanagi H."/>
            <person name="Mineta K."/>
            <person name="Michell C.T."/>
            <person name="Saber N."/>
            <person name="Kharbatia N.M."/>
            <person name="Rupper R.R."/>
            <person name="Sharp A.R."/>
            <person name="Dally N."/>
            <person name="Boughton B.A."/>
            <person name="Woo Y.H."/>
            <person name="Gao G."/>
            <person name="Schijlen E.G.W.M."/>
            <person name="Guo X."/>
            <person name="Momin A.A."/>
            <person name="Negrao S."/>
            <person name="Al-Babili S."/>
            <person name="Gehring C."/>
            <person name="Roessner U."/>
            <person name="Jung C."/>
            <person name="Murphy K."/>
            <person name="Arold S.T."/>
            <person name="Gojobori T."/>
            <person name="van der Linden C.G."/>
            <person name="van Loo E.N."/>
            <person name="Jellen E.N."/>
            <person name="Maughan P.J."/>
            <person name="Tester M."/>
        </authorList>
    </citation>
    <scope>NUCLEOTIDE SEQUENCE [LARGE SCALE GENOMIC DNA]</scope>
    <source>
        <strain evidence="1">cv. PI 614886</strain>
    </source>
</reference>
<sequence>MSQDASQTTNKKDQKSPSVHTAELNQAWYDWMCLCNAQEKIMTAQLVEEMSNNLNRINHGKADEILEYEFDEINFKWKTPRYTLDCGVFAMIHML</sequence>
<evidence type="ECO:0000313" key="2">
    <source>
        <dbReference type="Proteomes" id="UP000596660"/>
    </source>
</evidence>